<accession>A0AAV5VQL5</accession>
<keyword evidence="2" id="KW-0328">Glycosyltransferase</keyword>
<name>A0AAV5VQL5_9BILA</name>
<feature type="non-terminal residue" evidence="6">
    <location>
        <position position="400"/>
    </location>
</feature>
<sequence length="400" mass="45641">YAKSLNRVKIEPVVNLDMSCAAVRKRVTSRSNPPTNFPIAFAKIVYQHYDFLEEQLSVHYADEHTFCFALDKKAPLSFRRRILTLSACLHNVLLAEHEYDTDSAGHYHSHALLDCMNTARSRKWNYVIFLQNHDIIIKNNKELAAIFGAMNGANDVEMARCPHSAWDVRCEISEMNLGKLGLCPSGLSREDHEECGSQDIQLAKGWTQVSLARETAEYIADRLNLTTLLSVLNEQRYGVDELLIQSLLATRALRVPGTFPARWLHENDSAAPTNTLFITRLTHWNWWASYGCRSGLWRNDLCVFGVEDVNHLAGVHQIMANKMHPDMDYAAISCIAEVLFNRTHRGLEDHPLDMNIYENLPAKRAVHADPANFDLFACPKYPMKEKMERTTYDIISDFIT</sequence>
<comment type="subcellular location">
    <subcellularLocation>
        <location evidence="1">Membrane</location>
        <topology evidence="1">Single-pass type II membrane protein</topology>
    </subcellularLocation>
</comment>
<keyword evidence="3" id="KW-0808">Transferase</keyword>
<dbReference type="InterPro" id="IPR003406">
    <property type="entry name" value="Glyco_trans_14"/>
</dbReference>
<evidence type="ECO:0000313" key="6">
    <source>
        <dbReference type="EMBL" id="GMT21815.1"/>
    </source>
</evidence>
<keyword evidence="4" id="KW-0472">Membrane</keyword>
<dbReference type="Proteomes" id="UP001432322">
    <property type="component" value="Unassembled WGS sequence"/>
</dbReference>
<dbReference type="EMBL" id="BTSY01000004">
    <property type="protein sequence ID" value="GMT21815.1"/>
    <property type="molecule type" value="Genomic_DNA"/>
</dbReference>
<protein>
    <submittedName>
        <fullName evidence="6">Uncharacterized protein</fullName>
    </submittedName>
</protein>
<evidence type="ECO:0000256" key="3">
    <source>
        <dbReference type="ARBA" id="ARBA00022679"/>
    </source>
</evidence>
<evidence type="ECO:0000256" key="2">
    <source>
        <dbReference type="ARBA" id="ARBA00022676"/>
    </source>
</evidence>
<dbReference type="PANTHER" id="PTHR46671">
    <property type="entry name" value="PROTEIN CBG11221"/>
    <property type="match status" value="1"/>
</dbReference>
<dbReference type="AlphaFoldDB" id="A0AAV5VQL5"/>
<dbReference type="GO" id="GO:0016020">
    <property type="term" value="C:membrane"/>
    <property type="evidence" value="ECO:0007669"/>
    <property type="project" value="UniProtKB-SubCell"/>
</dbReference>
<reference evidence="6" key="1">
    <citation type="submission" date="2023-10" db="EMBL/GenBank/DDBJ databases">
        <title>Genome assembly of Pristionchus species.</title>
        <authorList>
            <person name="Yoshida K."/>
            <person name="Sommer R.J."/>
        </authorList>
    </citation>
    <scope>NUCLEOTIDE SEQUENCE</scope>
    <source>
        <strain evidence="6">RS5133</strain>
    </source>
</reference>
<organism evidence="6 7">
    <name type="scientific">Pristionchus fissidentatus</name>
    <dbReference type="NCBI Taxonomy" id="1538716"/>
    <lineage>
        <taxon>Eukaryota</taxon>
        <taxon>Metazoa</taxon>
        <taxon>Ecdysozoa</taxon>
        <taxon>Nematoda</taxon>
        <taxon>Chromadorea</taxon>
        <taxon>Rhabditida</taxon>
        <taxon>Rhabditina</taxon>
        <taxon>Diplogasteromorpha</taxon>
        <taxon>Diplogasteroidea</taxon>
        <taxon>Neodiplogasteridae</taxon>
        <taxon>Pristionchus</taxon>
    </lineage>
</organism>
<gene>
    <name evidence="6" type="ORF">PFISCL1PPCAC_13112</name>
</gene>
<dbReference type="Pfam" id="PF02485">
    <property type="entry name" value="Branch"/>
    <property type="match status" value="1"/>
</dbReference>
<evidence type="ECO:0000256" key="1">
    <source>
        <dbReference type="ARBA" id="ARBA00004606"/>
    </source>
</evidence>
<evidence type="ECO:0000313" key="7">
    <source>
        <dbReference type="Proteomes" id="UP001432322"/>
    </source>
</evidence>
<evidence type="ECO:0000256" key="5">
    <source>
        <dbReference type="ARBA" id="ARBA00023180"/>
    </source>
</evidence>
<dbReference type="PANTHER" id="PTHR46671:SF7">
    <property type="entry name" value="CORE-2_I-BRANCHING ENZYME"/>
    <property type="match status" value="1"/>
</dbReference>
<dbReference type="GO" id="GO:0016757">
    <property type="term" value="F:glycosyltransferase activity"/>
    <property type="evidence" value="ECO:0007669"/>
    <property type="project" value="UniProtKB-KW"/>
</dbReference>
<keyword evidence="7" id="KW-1185">Reference proteome</keyword>
<feature type="non-terminal residue" evidence="6">
    <location>
        <position position="1"/>
    </location>
</feature>
<evidence type="ECO:0000256" key="4">
    <source>
        <dbReference type="ARBA" id="ARBA00023136"/>
    </source>
</evidence>
<keyword evidence="5" id="KW-0325">Glycoprotein</keyword>
<comment type="caution">
    <text evidence="6">The sequence shown here is derived from an EMBL/GenBank/DDBJ whole genome shotgun (WGS) entry which is preliminary data.</text>
</comment>
<proteinExistence type="predicted"/>